<dbReference type="EMBL" id="DTKL01000015">
    <property type="protein sequence ID" value="HGY93474.1"/>
    <property type="molecule type" value="Genomic_DNA"/>
</dbReference>
<evidence type="ECO:0008006" key="2">
    <source>
        <dbReference type="Google" id="ProtNLM"/>
    </source>
</evidence>
<gene>
    <name evidence="1" type="ORF">ENW50_02115</name>
</gene>
<comment type="caution">
    <text evidence="1">The sequence shown here is derived from an EMBL/GenBank/DDBJ whole genome shotgun (WGS) entry which is preliminary data.</text>
</comment>
<dbReference type="AlphaFoldDB" id="A0A7V4XQR3"/>
<reference evidence="1" key="1">
    <citation type="journal article" date="2020" name="mSystems">
        <title>Genome- and Community-Level Interaction Insights into Carbon Utilization and Element Cycling Functions of Hydrothermarchaeota in Hydrothermal Sediment.</title>
        <authorList>
            <person name="Zhou Z."/>
            <person name="Liu Y."/>
            <person name="Xu W."/>
            <person name="Pan J."/>
            <person name="Luo Z.H."/>
            <person name="Li M."/>
        </authorList>
    </citation>
    <scope>NUCLEOTIDE SEQUENCE [LARGE SCALE GENOMIC DNA]</scope>
    <source>
        <strain evidence="1">SpSt-855</strain>
    </source>
</reference>
<sequence length="736" mass="73876">MMNLRGILFGLLALGGLLGLAGCMANTQPSTTTQQQKPTSVLFSPAPPITLAVQASVTLVATAIYRVNPASLQLNTAVTWSVTCGSKGACGSFSASDEGGAIVYTAPTAIPSGNTVTITATSVADPSVFASITITIIGPQPIVVSFPAHMPATLQAGSTSQFSASIENDVTANPQVGWSVTCQGSDCGSFSPSATADGQVTTYTAPATVPSGGTVTITATSKTDPSKSASAMIAITAPGPALANGTYVFSFTGPDSFSGMPSFTAGAFTASNGKITGGEQDTVDYEPTSPIYSGQTDYRYEAYSNHYAITGGSYGSTADGNLAVTLQLNQYGTETLSGTLAAGGQGLVANLNGAPGSNGTLTLQTSTAAPSGGYALTLSGGDQFNQYQVTMGGVLNFDGAGSISGKGSELDVLDNAAGANGLQPVGASTVSAPDSYGRVVIQVNPGVNAEFQPVQFAAYIASPQEMQLVETGVQQGLYSTSFEGVLGGTALGQGSATGQFSTASLANTSYVFGGNGVDTHGPLQAAGVLTFHSDGTLSGSLSWNDRSGSQTSLPSTITGDYTVDAAGRVVLTHLSAVQSFLYSMNWYLSGDGNALLFSSDPNDYFSGQALEQQSGTLGVSDFQGNYGLNATLYGSGSGQVSAGPLDLSGPLMVTASGGSAQLSGYADFGAGRADYALSGSVSSFANGILSGSLTGLDLSSPSAAGSVVIYQISPSQGLLIETDGAHQTLGILQQTQ</sequence>
<evidence type="ECO:0000313" key="1">
    <source>
        <dbReference type="EMBL" id="HGY93474.1"/>
    </source>
</evidence>
<proteinExistence type="predicted"/>
<name>A0A7V4XQR3_9BACT</name>
<protein>
    <recommendedName>
        <fullName evidence="2">Lipoprotein</fullName>
    </recommendedName>
</protein>
<dbReference type="PROSITE" id="PS51257">
    <property type="entry name" value="PROKAR_LIPOPROTEIN"/>
    <property type="match status" value="1"/>
</dbReference>
<accession>A0A7V4XQR3</accession>
<organism evidence="1">
    <name type="scientific">Acidobacterium capsulatum</name>
    <dbReference type="NCBI Taxonomy" id="33075"/>
    <lineage>
        <taxon>Bacteria</taxon>
        <taxon>Pseudomonadati</taxon>
        <taxon>Acidobacteriota</taxon>
        <taxon>Terriglobia</taxon>
        <taxon>Terriglobales</taxon>
        <taxon>Acidobacteriaceae</taxon>
        <taxon>Acidobacterium</taxon>
    </lineage>
</organism>